<evidence type="ECO:0000256" key="4">
    <source>
        <dbReference type="ARBA" id="ARBA00022741"/>
    </source>
</evidence>
<dbReference type="RefSeq" id="WP_004765054.1">
    <property type="nucleotide sequence ID" value="NZ_AHMY02000028.1"/>
</dbReference>
<comment type="similarity">
    <text evidence="2 7 8">In the C-terminal section; belongs to the NAD synthetase family.</text>
</comment>
<dbReference type="InterPro" id="IPR022310">
    <property type="entry name" value="NAD/GMP_synthase"/>
</dbReference>
<proteinExistence type="inferred from homology"/>
<dbReference type="HAMAP" id="MF_02090">
    <property type="entry name" value="NadE_glutamine_dep"/>
    <property type="match status" value="1"/>
</dbReference>
<dbReference type="GO" id="GO:0004359">
    <property type="term" value="F:glutaminase activity"/>
    <property type="evidence" value="ECO:0007669"/>
    <property type="project" value="InterPro"/>
</dbReference>
<dbReference type="Pfam" id="PF00795">
    <property type="entry name" value="CN_hydrolase"/>
    <property type="match status" value="1"/>
</dbReference>
<feature type="binding site" evidence="7">
    <location>
        <position position="188"/>
    </location>
    <ligand>
        <name>L-glutamine</name>
        <dbReference type="ChEBI" id="CHEBI:58359"/>
    </ligand>
</feature>
<dbReference type="PANTHER" id="PTHR23090">
    <property type="entry name" value="NH 3 /GLUTAMINE-DEPENDENT NAD + SYNTHETASE"/>
    <property type="match status" value="1"/>
</dbReference>
<organism evidence="11 12">
    <name type="scientific">Leptospira kirschneri str. H1</name>
    <dbReference type="NCBI Taxonomy" id="1049966"/>
    <lineage>
        <taxon>Bacteria</taxon>
        <taxon>Pseudomonadati</taxon>
        <taxon>Spirochaetota</taxon>
        <taxon>Spirochaetia</taxon>
        <taxon>Leptospirales</taxon>
        <taxon>Leptospiraceae</taxon>
        <taxon>Leptospira</taxon>
    </lineage>
</organism>
<dbReference type="GO" id="GO:0005524">
    <property type="term" value="F:ATP binding"/>
    <property type="evidence" value="ECO:0007669"/>
    <property type="project" value="UniProtKB-UniRule"/>
</dbReference>
<dbReference type="Proteomes" id="UP000006253">
    <property type="component" value="Unassembled WGS sequence"/>
</dbReference>
<dbReference type="InterPro" id="IPR014729">
    <property type="entry name" value="Rossmann-like_a/b/a_fold"/>
</dbReference>
<dbReference type="CDD" id="cd00553">
    <property type="entry name" value="NAD_synthase"/>
    <property type="match status" value="1"/>
</dbReference>
<keyword evidence="4 7" id="KW-0547">Nucleotide-binding</keyword>
<keyword evidence="5 7" id="KW-0067">ATP-binding</keyword>
<dbReference type="AlphaFoldDB" id="A0A0E2B511"/>
<dbReference type="EC" id="6.3.5.1" evidence="7 8"/>
<feature type="binding site" evidence="7">
    <location>
        <position position="450"/>
    </location>
    <ligand>
        <name>deamido-NAD(+)</name>
        <dbReference type="ChEBI" id="CHEBI:58437"/>
        <note>ligand shared between two neighboring subunits</note>
    </ligand>
</feature>
<comment type="caution">
    <text evidence="11">The sequence shown here is derived from an EMBL/GenBank/DDBJ whole genome shotgun (WGS) entry which is preliminary data.</text>
</comment>
<evidence type="ECO:0000259" key="10">
    <source>
        <dbReference type="PROSITE" id="PS50263"/>
    </source>
</evidence>
<dbReference type="GO" id="GO:0009435">
    <property type="term" value="P:NAD+ biosynthetic process"/>
    <property type="evidence" value="ECO:0007669"/>
    <property type="project" value="UniProtKB-UniRule"/>
</dbReference>
<dbReference type="UniPathway" id="UPA00253">
    <property type="reaction ID" value="UER00334"/>
</dbReference>
<dbReference type="GO" id="GO:0003952">
    <property type="term" value="F:NAD+ synthase (glutamine-hydrolyzing) activity"/>
    <property type="evidence" value="ECO:0007669"/>
    <property type="project" value="UniProtKB-UniRule"/>
</dbReference>
<feature type="binding site" evidence="7">
    <location>
        <position position="610"/>
    </location>
    <ligand>
        <name>deamido-NAD(+)</name>
        <dbReference type="ChEBI" id="CHEBI:58437"/>
        <note>ligand shared between two neighboring subunits</note>
    </ligand>
</feature>
<comment type="catalytic activity">
    <reaction evidence="7 8">
        <text>deamido-NAD(+) + L-glutamine + ATP + H2O = L-glutamate + AMP + diphosphate + NAD(+) + H(+)</text>
        <dbReference type="Rhea" id="RHEA:24384"/>
        <dbReference type="ChEBI" id="CHEBI:15377"/>
        <dbReference type="ChEBI" id="CHEBI:15378"/>
        <dbReference type="ChEBI" id="CHEBI:29985"/>
        <dbReference type="ChEBI" id="CHEBI:30616"/>
        <dbReference type="ChEBI" id="CHEBI:33019"/>
        <dbReference type="ChEBI" id="CHEBI:57540"/>
        <dbReference type="ChEBI" id="CHEBI:58359"/>
        <dbReference type="ChEBI" id="CHEBI:58437"/>
        <dbReference type="ChEBI" id="CHEBI:456215"/>
        <dbReference type="EC" id="6.3.5.1"/>
    </reaction>
</comment>
<comment type="pathway">
    <text evidence="1 7 8">Cofactor biosynthesis; NAD(+) biosynthesis; NAD(+) from deamido-NAD(+) (L-Gln route): step 1/1.</text>
</comment>
<feature type="binding site" evidence="7">
    <location>
        <position position="479"/>
    </location>
    <ligand>
        <name>deamido-NAD(+)</name>
        <dbReference type="ChEBI" id="CHEBI:58437"/>
        <note>ligand shared between two neighboring subunits</note>
    </ligand>
</feature>
<feature type="domain" description="CN hydrolase" evidence="10">
    <location>
        <begin position="4"/>
        <end position="261"/>
    </location>
</feature>
<comment type="caution">
    <text evidence="7">Lacks conserved residue(s) required for the propagation of feature annotation.</text>
</comment>
<feature type="active site" description="For glutaminase activity" evidence="7">
    <location>
        <position position="109"/>
    </location>
</feature>
<comment type="similarity">
    <text evidence="9">Belongs to the NAD synthetase family.</text>
</comment>
<protein>
    <recommendedName>
        <fullName evidence="7 8">Glutamine-dependent NAD(+) synthetase</fullName>
        <ecNumber evidence="7 8">6.3.5.1</ecNumber>
    </recommendedName>
    <alternativeName>
        <fullName evidence="7 8">NAD(+) synthase [glutamine-hydrolyzing]</fullName>
    </alternativeName>
</protein>
<dbReference type="CDD" id="cd07570">
    <property type="entry name" value="GAT_Gln-NAD-synth"/>
    <property type="match status" value="1"/>
</dbReference>
<keyword evidence="3 7" id="KW-0436">Ligase</keyword>
<feature type="active site" description="Nucleophile; for glutaminase activity" evidence="7">
    <location>
        <position position="161"/>
    </location>
</feature>
<reference evidence="11 12" key="1">
    <citation type="submission" date="2012-10" db="EMBL/GenBank/DDBJ databases">
        <authorList>
            <person name="Harkins D.M."/>
            <person name="Durkin A.S."/>
            <person name="Brinkac L.M."/>
            <person name="Selengut J.D."/>
            <person name="Sanka R."/>
            <person name="DePew J."/>
            <person name="Purushe J."/>
            <person name="Peacock S.J."/>
            <person name="Thaipadungpanit J."/>
            <person name="Wuthiekanun V.W."/>
            <person name="Day N.P."/>
            <person name="Vinetz J.M."/>
            <person name="Sutton G.G."/>
            <person name="Nelson W.C."/>
            <person name="Fouts D.E."/>
        </authorList>
    </citation>
    <scope>NUCLEOTIDE SEQUENCE [LARGE SCALE GENOMIC DNA]</scope>
    <source>
        <strain evidence="11 12">H1</strain>
    </source>
</reference>
<dbReference type="NCBIfam" id="TIGR00552">
    <property type="entry name" value="nadE"/>
    <property type="match status" value="1"/>
</dbReference>
<evidence type="ECO:0000256" key="2">
    <source>
        <dbReference type="ARBA" id="ARBA00007145"/>
    </source>
</evidence>
<feature type="active site" description="Proton acceptor; for glutaminase activity" evidence="7">
    <location>
        <position position="42"/>
    </location>
</feature>
<feature type="binding site" evidence="7">
    <location>
        <position position="194"/>
    </location>
    <ligand>
        <name>L-glutamine</name>
        <dbReference type="ChEBI" id="CHEBI:58359"/>
    </ligand>
</feature>
<dbReference type="InterPro" id="IPR014445">
    <property type="entry name" value="Gln-dep_NAD_synthase"/>
</dbReference>
<dbReference type="Pfam" id="PF02540">
    <property type="entry name" value="NAD_synthase"/>
    <property type="match status" value="1"/>
</dbReference>
<sequence length="642" mass="72347">MQSVRLTSVSLKTKVFDFQGNLEKIKRVLELEKKSDLILFPELCISGYGCEDAFYFPRIWKKSWNSLIQLLPHTENKIIIVGLPIFQNPYLFNCAAVICNGAVAGIVPKSNLASTGVHYENRWFTRGEESQENFVAPDGSTIPFGSLVFETDYFSFGVEICEDSWVLQKPSIPLAEAGTDLILSPGASHFAFGKQRIRRQIFQESSRRESNVYLFSNLCGNESGRLIFEGGSMIVQNGKLLSESERLFFGDFSLCSNEIDFEASQADRAKNFRPSGNRFSKTKSTEENKIYLGIEFPKRTPKVNKSLLEISISKEEESYLDFTKAVALGLFDYLMYSNTKGYTLSLSGGADSSACALLVTAMKKIAKLELGENFFKSKGIPEEKILCTLYQSTSNNSDRTKFLAKSLAEEIQSIHGDLTIDSEIQSISEKISKLTGIFFRWDEHNLVLQNIQARVRSPIIWMLANLNGHLLLSTGNRSEASVGYTTMDGDSSGSIAPLTGVSKEFILRWLRFVSDGKDPILPAYPSIKEIILSPPSAELKPQEDKQEDEKDLMPYPLLQKIEELFIVRGAGFPEIIQLLSEDSEIQYLPPGFLEESVKKYISLFHKNQWKRERLPPSFHLDDYGLDPKSSFRFPILSEESEL</sequence>
<evidence type="ECO:0000256" key="6">
    <source>
        <dbReference type="ARBA" id="ARBA00023027"/>
    </source>
</evidence>
<dbReference type="EMBL" id="AHMY02000028">
    <property type="protein sequence ID" value="EKO16353.1"/>
    <property type="molecule type" value="Genomic_DNA"/>
</dbReference>
<evidence type="ECO:0000313" key="11">
    <source>
        <dbReference type="EMBL" id="EKO16353.1"/>
    </source>
</evidence>
<dbReference type="PROSITE" id="PS50263">
    <property type="entry name" value="CN_HYDROLASE"/>
    <property type="match status" value="1"/>
</dbReference>
<dbReference type="GO" id="GO:0005737">
    <property type="term" value="C:cytoplasm"/>
    <property type="evidence" value="ECO:0007669"/>
    <property type="project" value="InterPro"/>
</dbReference>
<dbReference type="GO" id="GO:0008795">
    <property type="term" value="F:NAD+ synthase activity"/>
    <property type="evidence" value="ECO:0007669"/>
    <property type="project" value="UniProtKB-UniRule"/>
</dbReference>
<evidence type="ECO:0000256" key="9">
    <source>
        <dbReference type="RuleBase" id="RU003811"/>
    </source>
</evidence>
<comment type="function">
    <text evidence="7">Catalyzes the ATP-dependent amidation of deamido-NAD to form NAD. Uses L-glutamine as a nitrogen source.</text>
</comment>
<dbReference type="InterPro" id="IPR036526">
    <property type="entry name" value="C-N_Hydrolase_sf"/>
</dbReference>
<dbReference type="Gene3D" id="3.40.50.620">
    <property type="entry name" value="HUPs"/>
    <property type="match status" value="1"/>
</dbReference>
<dbReference type="PANTHER" id="PTHR23090:SF9">
    <property type="entry name" value="GLUTAMINE-DEPENDENT NAD(+) SYNTHETASE"/>
    <property type="match status" value="1"/>
</dbReference>
<keyword evidence="6 7" id="KW-0520">NAD</keyword>
<dbReference type="PIRSF" id="PIRSF006630">
    <property type="entry name" value="NADS_GAT"/>
    <property type="match status" value="1"/>
</dbReference>
<evidence type="ECO:0000256" key="7">
    <source>
        <dbReference type="HAMAP-Rule" id="MF_02090"/>
    </source>
</evidence>
<dbReference type="Gene3D" id="3.60.110.10">
    <property type="entry name" value="Carbon-nitrogen hydrolase"/>
    <property type="match status" value="1"/>
</dbReference>
<dbReference type="SUPFAM" id="SSF56317">
    <property type="entry name" value="Carbon-nitrogen hydrolase"/>
    <property type="match status" value="1"/>
</dbReference>
<dbReference type="InterPro" id="IPR003010">
    <property type="entry name" value="C-N_Hydrolase"/>
</dbReference>
<dbReference type="SUPFAM" id="SSF52402">
    <property type="entry name" value="Adenine nucleotide alpha hydrolases-like"/>
    <property type="match status" value="1"/>
</dbReference>
<dbReference type="InterPro" id="IPR003694">
    <property type="entry name" value="NAD_synthase"/>
</dbReference>
<evidence type="ECO:0000256" key="1">
    <source>
        <dbReference type="ARBA" id="ARBA00005188"/>
    </source>
</evidence>
<evidence type="ECO:0000256" key="5">
    <source>
        <dbReference type="ARBA" id="ARBA00022840"/>
    </source>
</evidence>
<evidence type="ECO:0000256" key="3">
    <source>
        <dbReference type="ARBA" id="ARBA00022598"/>
    </source>
</evidence>
<evidence type="ECO:0000313" key="12">
    <source>
        <dbReference type="Proteomes" id="UP000006253"/>
    </source>
</evidence>
<evidence type="ECO:0000256" key="8">
    <source>
        <dbReference type="PIRNR" id="PIRNR006630"/>
    </source>
</evidence>
<accession>A0A0E2B511</accession>
<gene>
    <name evidence="7 11" type="primary">nadE</name>
    <name evidence="11" type="ORF">LEP1GSC081_3800</name>
</gene>
<feature type="binding site" evidence="7">
    <location>
        <position position="474"/>
    </location>
    <ligand>
        <name>ATP</name>
        <dbReference type="ChEBI" id="CHEBI:30616"/>
    </ligand>
</feature>
<name>A0A0E2B511_9LEPT</name>